<organism evidence="1 2">
    <name type="scientific">Eretmocerus hayati</name>
    <dbReference type="NCBI Taxonomy" id="131215"/>
    <lineage>
        <taxon>Eukaryota</taxon>
        <taxon>Metazoa</taxon>
        <taxon>Ecdysozoa</taxon>
        <taxon>Arthropoda</taxon>
        <taxon>Hexapoda</taxon>
        <taxon>Insecta</taxon>
        <taxon>Pterygota</taxon>
        <taxon>Neoptera</taxon>
        <taxon>Endopterygota</taxon>
        <taxon>Hymenoptera</taxon>
        <taxon>Apocrita</taxon>
        <taxon>Proctotrupomorpha</taxon>
        <taxon>Chalcidoidea</taxon>
        <taxon>Aphelinidae</taxon>
        <taxon>Aphelininae</taxon>
        <taxon>Eretmocerus</taxon>
    </lineage>
</organism>
<name>A0ACC2PXF7_9HYME</name>
<comment type="caution">
    <text evidence="1">The sequence shown here is derived from an EMBL/GenBank/DDBJ whole genome shotgun (WGS) entry which is preliminary data.</text>
</comment>
<sequence>LGSLLVALLAVTVNGAPTAMTLQSRRLTSEPKWLNPCGFAAEEFDQDLDVMQLTDEILLGNVVMQAKNALHHANSFRDEYIKRTFGSDFGPHHLLWRGNHYEWLPSSKQIPKSLGEQLDQEFLDKLEVRMIDTALLDAYEYMQRYAVGLEQIVWDQDDHKLRYLDKFSHSENLLRSVLCELQMALAERGVTPRADVTRDIMPQEYRDMSDSATYRNLRDWLIFRDYMNGLEFIIQVFEHLVRGIQS</sequence>
<dbReference type="Proteomes" id="UP001239111">
    <property type="component" value="Chromosome 1"/>
</dbReference>
<dbReference type="EMBL" id="CM056741">
    <property type="protein sequence ID" value="KAJ8688085.1"/>
    <property type="molecule type" value="Genomic_DNA"/>
</dbReference>
<protein>
    <submittedName>
        <fullName evidence="1">Uncharacterized protein</fullName>
    </submittedName>
</protein>
<accession>A0ACC2PXF7</accession>
<keyword evidence="2" id="KW-1185">Reference proteome</keyword>
<reference evidence="1" key="1">
    <citation type="submission" date="2023-04" db="EMBL/GenBank/DDBJ databases">
        <title>A chromosome-level genome assembly of the parasitoid wasp Eretmocerus hayati.</title>
        <authorList>
            <person name="Zhong Y."/>
            <person name="Liu S."/>
            <person name="Liu Y."/>
        </authorList>
    </citation>
    <scope>NUCLEOTIDE SEQUENCE</scope>
    <source>
        <strain evidence="1">ZJU_SS_LIU_2023</strain>
    </source>
</reference>
<evidence type="ECO:0000313" key="1">
    <source>
        <dbReference type="EMBL" id="KAJ8688085.1"/>
    </source>
</evidence>
<gene>
    <name evidence="1" type="ORF">QAD02_023880</name>
</gene>
<feature type="non-terminal residue" evidence="1">
    <location>
        <position position="1"/>
    </location>
</feature>
<evidence type="ECO:0000313" key="2">
    <source>
        <dbReference type="Proteomes" id="UP001239111"/>
    </source>
</evidence>
<proteinExistence type="predicted"/>